<evidence type="ECO:0000313" key="1">
    <source>
        <dbReference type="EMBL" id="OHA96411.1"/>
    </source>
</evidence>
<proteinExistence type="predicted"/>
<gene>
    <name evidence="1" type="ORF">A3D49_00780</name>
</gene>
<reference evidence="1 2" key="1">
    <citation type="journal article" date="2016" name="Nat. Commun.">
        <title>Thousands of microbial genomes shed light on interconnected biogeochemical processes in an aquifer system.</title>
        <authorList>
            <person name="Anantharaman K."/>
            <person name="Brown C.T."/>
            <person name="Hug L.A."/>
            <person name="Sharon I."/>
            <person name="Castelle C.J."/>
            <person name="Probst A.J."/>
            <person name="Thomas B.C."/>
            <person name="Singh A."/>
            <person name="Wilkins M.J."/>
            <person name="Karaoz U."/>
            <person name="Brodie E.L."/>
            <person name="Williams K.H."/>
            <person name="Hubbard S.S."/>
            <person name="Banfield J.F."/>
        </authorList>
    </citation>
    <scope>NUCLEOTIDE SEQUENCE [LARGE SCALE GENOMIC DNA]</scope>
</reference>
<accession>A0A1G2TIG8</accession>
<dbReference type="Proteomes" id="UP000177279">
    <property type="component" value="Unassembled WGS sequence"/>
</dbReference>
<dbReference type="AlphaFoldDB" id="A0A1G2TIG8"/>
<evidence type="ECO:0008006" key="3">
    <source>
        <dbReference type="Google" id="ProtNLM"/>
    </source>
</evidence>
<sequence length="185" mass="20271">MNSVSLIFGSEAKVKIMRLFIFNPGVAVRSSEVAQRAKINPASARRELHNLSKAGLLKKKGKGFALNSSYIYLPAIGNFLVDAAPISEKEIVKRLGKAGILKLVLISGVFLHDSDARVDLLVAGDDLSQAKLRQAVAGIEAELGKEIRYAAFDTADFQYRLGIYDKLVRDILDGRHHKILNKLGI</sequence>
<name>A0A1G2TIG8_9BACT</name>
<comment type="caution">
    <text evidence="1">The sequence shown here is derived from an EMBL/GenBank/DDBJ whole genome shotgun (WGS) entry which is preliminary data.</text>
</comment>
<dbReference type="EMBL" id="MHVS01000005">
    <property type="protein sequence ID" value="OHA96411.1"/>
    <property type="molecule type" value="Genomic_DNA"/>
</dbReference>
<organism evidence="1 2">
    <name type="scientific">Candidatus Zambryskibacteria bacterium RIFCSPHIGHO2_02_FULL_43_37</name>
    <dbReference type="NCBI Taxonomy" id="1802749"/>
    <lineage>
        <taxon>Bacteria</taxon>
        <taxon>Candidatus Zambryskiibacteriota</taxon>
    </lineage>
</organism>
<evidence type="ECO:0000313" key="2">
    <source>
        <dbReference type="Proteomes" id="UP000177279"/>
    </source>
</evidence>
<protein>
    <recommendedName>
        <fullName evidence="3">HTH arsR-type domain-containing protein</fullName>
    </recommendedName>
</protein>